<dbReference type="InterPro" id="IPR049551">
    <property type="entry name" value="PKS_DH_C"/>
</dbReference>
<dbReference type="CDD" id="cd08956">
    <property type="entry name" value="KR_3_FAS_SDR_x"/>
    <property type="match status" value="1"/>
</dbReference>
<accession>A0ABS2I6I5</accession>
<reference evidence="8 9" key="1">
    <citation type="submission" date="2021-02" db="EMBL/GenBank/DDBJ databases">
        <title>Genome Streptomyces sp. RHZ10.</title>
        <authorList>
            <person name="Besaury L."/>
        </authorList>
    </citation>
    <scope>NUCLEOTIDE SEQUENCE [LARGE SCALE GENOMIC DNA]</scope>
    <source>
        <strain evidence="8 9">RHZ10</strain>
    </source>
</reference>
<dbReference type="InterPro" id="IPR020806">
    <property type="entry name" value="PKS_PP-bd"/>
</dbReference>
<dbReference type="InterPro" id="IPR002364">
    <property type="entry name" value="Quin_OxRdtase/zeta-crystal_CS"/>
</dbReference>
<evidence type="ECO:0000259" key="7">
    <source>
        <dbReference type="PROSITE" id="PS52019"/>
    </source>
</evidence>
<dbReference type="InterPro" id="IPR009081">
    <property type="entry name" value="PP-bd_ACP"/>
</dbReference>
<dbReference type="InterPro" id="IPR013968">
    <property type="entry name" value="PKS_KR"/>
</dbReference>
<dbReference type="PROSITE" id="PS01162">
    <property type="entry name" value="QOR_ZETA_CRYSTAL"/>
    <property type="match status" value="1"/>
</dbReference>
<dbReference type="Pfam" id="PF08659">
    <property type="entry name" value="KR"/>
    <property type="match status" value="1"/>
</dbReference>
<dbReference type="InterPro" id="IPR013154">
    <property type="entry name" value="ADH-like_N"/>
</dbReference>
<dbReference type="InterPro" id="IPR055123">
    <property type="entry name" value="SpnB-like_Rossmann"/>
</dbReference>
<dbReference type="Pfam" id="PF08240">
    <property type="entry name" value="ADH_N"/>
    <property type="match status" value="1"/>
</dbReference>
<dbReference type="EMBL" id="JAFEUF010000399">
    <property type="protein sequence ID" value="MBM7058776.1"/>
    <property type="molecule type" value="Genomic_DNA"/>
</dbReference>
<dbReference type="InterPro" id="IPR011032">
    <property type="entry name" value="GroES-like_sf"/>
</dbReference>
<dbReference type="Gene3D" id="3.30.70.3290">
    <property type="match status" value="1"/>
</dbReference>
<gene>
    <name evidence="8" type="ORF">JS521_34520</name>
</gene>
<feature type="domain" description="Carrier" evidence="6">
    <location>
        <begin position="1152"/>
        <end position="1212"/>
    </location>
</feature>
<evidence type="ECO:0000256" key="5">
    <source>
        <dbReference type="PROSITE-ProRule" id="PRU01363"/>
    </source>
</evidence>
<dbReference type="Gene3D" id="3.90.180.10">
    <property type="entry name" value="Medium-chain alcohol dehydrogenases, catalytic domain"/>
    <property type="match status" value="1"/>
</dbReference>
<feature type="region of interest" description="N-terminal hotdog fold" evidence="5">
    <location>
        <begin position="91"/>
        <end position="221"/>
    </location>
</feature>
<feature type="non-terminal residue" evidence="8">
    <location>
        <position position="1212"/>
    </location>
</feature>
<keyword evidence="9" id="KW-1185">Reference proteome</keyword>
<dbReference type="Pfam" id="PF00550">
    <property type="entry name" value="PP-binding"/>
    <property type="match status" value="1"/>
</dbReference>
<dbReference type="InterPro" id="IPR049552">
    <property type="entry name" value="PKS_DH_N"/>
</dbReference>
<dbReference type="Gene3D" id="3.40.50.720">
    <property type="entry name" value="NAD(P)-binding Rossmann-like Domain"/>
    <property type="match status" value="1"/>
</dbReference>
<proteinExistence type="predicted"/>
<keyword evidence="3" id="KW-0808">Transferase</keyword>
<evidence type="ECO:0000256" key="3">
    <source>
        <dbReference type="ARBA" id="ARBA00022679"/>
    </source>
</evidence>
<sequence length="1212" mass="125707">GALSALVPHLTEDTTAAPALRPGHDEHATLLRGIARLHTRGADLDRPAVFARGGGRRVALPLYAFAADHYWPSGISWAGDVASAGLGVTDHPLLGAGVALAEDDGYLFTSRISPATQPWLAQHRVHGRIVVPGTAFVDLAIRAGEQAQTEQLDELVLEAPLIVPENGAVQVQLAVGAADDEGRRTLTVHSRREDGGTFDGWPDRPWTRNATGVLAPRPHTVTEDPELVGVWPPQDTTPTDPAALYERLATAGLEYGDLFRGVSAAWTRGTDVFAELTLPQSAATGFGLHPALLDAALQSAAVQGDGTATGLPFSWSGVTLWASGATLLRARVSPADGGDGLRVRAVDPAGSPVVTVERVVTRPTPVLTDEARQPDDLYRLEWTPLPAAGPGPGELAQFGGGEALVDRAGTLDALAGNGRTPTHLVLSACPDAHPPTDAQAALARTTAVLRQLRSWLGDDRYADSTLIVATRGAVQADPADTLPDVAGAAVWGLVRSAQSEHPGRIVLADLDTAAGDDARALALAVMSGDPQTAVRGDTVLAARLTTADRGLVPPPGQAWRVGVPERGAVENVALLAAPDAAGELRPGQVRVAVRAAGVNFRDVLNVLGMYPGEVLVGGEAAGVVVEVGPGVSRCAVGDRVMGFFDGAMGPLAVTDERLVAQMPHGWTFAQAAAVPIAFVTAYYGLVDLAGLLAGESVLVHAAAGGVGMAAVQLARHLGAETYGTASPAKWTATGLDAQHLASSRDTGFEETFRERTGGRGVDVVLNALAGEFVDASARLLVPGGRFVEMGKADVREADAFAGRGYRAFDLQEAGPERIGEILTDILELFAAGTLQLPPVRVFDVRRAPEAFRFMSQARHVGKVVLSVPGGWNAQGTVLVTGGTGALGALTARHLVTEHGVRHLLLAGRRGAQADGAGELSAELAALGAEVTVAACDVTDPEALKALLAEVPEQHPLTAVVHAAGILDDGLVESLTEDRLEAVLAPKTAAAALHEATAGTDLAAFVMYSSMSGTFGSPGQGNYAAANAYLDALARHRHARGLPALSLAWGPWAGAGGMADTLAESEAARIGRSGFPPLSPERGLGLLETALALPDPALLPTVLDTARLAASPTTLPPLLHGLVRPARRVADRSVAPGGLADRLRRLPAEDRTRTALELVRGQVASVLGFASPDAVDPSRPFKDLGFDSLTSVELRNRIGQTAGRRLPATLVFD</sequence>
<dbReference type="Gene3D" id="3.40.50.11460">
    <property type="match status" value="1"/>
</dbReference>
<feature type="region of interest" description="C-terminal hotdog fold" evidence="5">
    <location>
        <begin position="236"/>
        <end position="370"/>
    </location>
</feature>
<dbReference type="SMART" id="SM00829">
    <property type="entry name" value="PKS_ER"/>
    <property type="match status" value="1"/>
</dbReference>
<keyword evidence="1" id="KW-0596">Phosphopantetheine</keyword>
<dbReference type="Pfam" id="PF22953">
    <property type="entry name" value="SpnB_Rossmann"/>
    <property type="match status" value="1"/>
</dbReference>
<dbReference type="PANTHER" id="PTHR43775:SF51">
    <property type="entry name" value="INACTIVE PHENOLPHTHIOCEROL SYNTHESIS POLYKETIDE SYNTHASE TYPE I PKS1-RELATED"/>
    <property type="match status" value="1"/>
</dbReference>
<dbReference type="Gene3D" id="3.10.129.110">
    <property type="entry name" value="Polyketide synthase dehydratase"/>
    <property type="match status" value="1"/>
</dbReference>
<organism evidence="8 9">
    <name type="scientific">Streptomyces durocortorensis</name>
    <dbReference type="NCBI Taxonomy" id="2811104"/>
    <lineage>
        <taxon>Bacteria</taxon>
        <taxon>Bacillati</taxon>
        <taxon>Actinomycetota</taxon>
        <taxon>Actinomycetes</taxon>
        <taxon>Kitasatosporales</taxon>
        <taxon>Streptomycetaceae</taxon>
        <taxon>Streptomyces</taxon>
    </lineage>
</organism>
<dbReference type="InterPro" id="IPR020843">
    <property type="entry name" value="ER"/>
</dbReference>
<evidence type="ECO:0000256" key="4">
    <source>
        <dbReference type="ARBA" id="ARBA00023268"/>
    </source>
</evidence>
<dbReference type="InterPro" id="IPR042104">
    <property type="entry name" value="PKS_dehydratase_sf"/>
</dbReference>
<feature type="domain" description="PKS/mFAS DH" evidence="7">
    <location>
        <begin position="91"/>
        <end position="370"/>
    </location>
</feature>
<feature type="active site" description="Proton acceptor; for dehydratase activity" evidence="5">
    <location>
        <position position="123"/>
    </location>
</feature>
<comment type="caution">
    <text evidence="8">The sequence shown here is derived from an EMBL/GenBank/DDBJ whole genome shotgun (WGS) entry which is preliminary data.</text>
</comment>
<dbReference type="SMART" id="SM00826">
    <property type="entry name" value="PKS_DH"/>
    <property type="match status" value="1"/>
</dbReference>
<dbReference type="Pfam" id="PF14765">
    <property type="entry name" value="PS-DH"/>
    <property type="match status" value="1"/>
</dbReference>
<dbReference type="Pfam" id="PF13602">
    <property type="entry name" value="ADH_zinc_N_2"/>
    <property type="match status" value="1"/>
</dbReference>
<protein>
    <submittedName>
        <fullName evidence="8">SDR family NAD(P)-dependent oxidoreductase</fullName>
    </submittedName>
</protein>
<dbReference type="SUPFAM" id="SSF51735">
    <property type="entry name" value="NAD(P)-binding Rossmann-fold domains"/>
    <property type="match status" value="3"/>
</dbReference>
<dbReference type="SMART" id="SM00822">
    <property type="entry name" value="PKS_KR"/>
    <property type="match status" value="1"/>
</dbReference>
<dbReference type="InterPro" id="IPR006162">
    <property type="entry name" value="Ppantetheine_attach_site"/>
</dbReference>
<dbReference type="SUPFAM" id="SSF50129">
    <property type="entry name" value="GroES-like"/>
    <property type="match status" value="1"/>
</dbReference>
<keyword evidence="2" id="KW-0597">Phosphoprotein</keyword>
<dbReference type="PANTHER" id="PTHR43775">
    <property type="entry name" value="FATTY ACID SYNTHASE"/>
    <property type="match status" value="1"/>
</dbReference>
<feature type="active site" description="Proton donor; for dehydratase activity" evidence="5">
    <location>
        <position position="294"/>
    </location>
</feature>
<dbReference type="Proteomes" id="UP000712045">
    <property type="component" value="Unassembled WGS sequence"/>
</dbReference>
<dbReference type="InterPro" id="IPR020807">
    <property type="entry name" value="PKS_DH"/>
</dbReference>
<keyword evidence="4" id="KW-0511">Multifunctional enzyme</keyword>
<dbReference type="InterPro" id="IPR036736">
    <property type="entry name" value="ACP-like_sf"/>
</dbReference>
<name>A0ABS2I6I5_9ACTN</name>
<dbReference type="InterPro" id="IPR057326">
    <property type="entry name" value="KR_dom"/>
</dbReference>
<feature type="non-terminal residue" evidence="8">
    <location>
        <position position="1"/>
    </location>
</feature>
<evidence type="ECO:0000256" key="2">
    <source>
        <dbReference type="ARBA" id="ARBA00022553"/>
    </source>
</evidence>
<evidence type="ECO:0000313" key="9">
    <source>
        <dbReference type="Proteomes" id="UP000712045"/>
    </source>
</evidence>
<dbReference type="PROSITE" id="PS50075">
    <property type="entry name" value="CARRIER"/>
    <property type="match status" value="1"/>
</dbReference>
<evidence type="ECO:0000259" key="6">
    <source>
        <dbReference type="PROSITE" id="PS50075"/>
    </source>
</evidence>
<evidence type="ECO:0000313" key="8">
    <source>
        <dbReference type="EMBL" id="MBM7058776.1"/>
    </source>
</evidence>
<dbReference type="InterPro" id="IPR036291">
    <property type="entry name" value="NAD(P)-bd_dom_sf"/>
</dbReference>
<dbReference type="PROSITE" id="PS00012">
    <property type="entry name" value="PHOSPHOPANTETHEINE"/>
    <property type="match status" value="1"/>
</dbReference>
<dbReference type="Pfam" id="PF21089">
    <property type="entry name" value="PKS_DH_N"/>
    <property type="match status" value="1"/>
</dbReference>
<evidence type="ECO:0000256" key="1">
    <source>
        <dbReference type="ARBA" id="ARBA00022450"/>
    </source>
</evidence>
<dbReference type="PROSITE" id="PS52019">
    <property type="entry name" value="PKS_MFAS_DH"/>
    <property type="match status" value="1"/>
</dbReference>
<dbReference type="InterPro" id="IPR050091">
    <property type="entry name" value="PKS_NRPS_Biosynth_Enz"/>
</dbReference>
<dbReference type="Gene3D" id="1.10.1200.10">
    <property type="entry name" value="ACP-like"/>
    <property type="match status" value="1"/>
</dbReference>
<dbReference type="SMART" id="SM00823">
    <property type="entry name" value="PKS_PP"/>
    <property type="match status" value="1"/>
</dbReference>
<dbReference type="RefSeq" id="WP_205086821.1">
    <property type="nucleotide sequence ID" value="NZ_JAFEUF010000399.1"/>
</dbReference>
<dbReference type="InterPro" id="IPR049900">
    <property type="entry name" value="PKS_mFAS_DH"/>
</dbReference>
<dbReference type="SUPFAM" id="SSF47336">
    <property type="entry name" value="ACP-like"/>
    <property type="match status" value="1"/>
</dbReference>
<dbReference type="CDD" id="cd05195">
    <property type="entry name" value="enoyl_red"/>
    <property type="match status" value="1"/>
</dbReference>